<sequence length="218" mass="24417">MIHIDNISFSYNGIKPYMLNNLNFKITEGSYTSIVGENGSYKSTLLKLILGLLKPNEGSIKVTSNNIGYVPQRGNYNSEFPITVYEIMKCHAANLKIKDKKIVYQCLEQLGITQLKNSLIGNLSGGQQQKVFIARALIGQPDLLILDEPSTGVDLKSQNEIYGFLKHINRVHSVTIISVEHNLKPVIENSTEILEMCKGDVTLHNVQDYLSKNHIILD</sequence>
<dbReference type="InterPro" id="IPR027417">
    <property type="entry name" value="P-loop_NTPase"/>
</dbReference>
<dbReference type="Gene3D" id="3.40.50.300">
    <property type="entry name" value="P-loop containing nucleotide triphosphate hydrolases"/>
    <property type="match status" value="1"/>
</dbReference>
<dbReference type="EMBL" id="BAAACF010000001">
    <property type="protein sequence ID" value="GAA0718042.1"/>
    <property type="molecule type" value="Genomic_DNA"/>
</dbReference>
<evidence type="ECO:0000256" key="4">
    <source>
        <dbReference type="ARBA" id="ARBA00022840"/>
    </source>
</evidence>
<keyword evidence="3" id="KW-0547">Nucleotide-binding</keyword>
<accession>A0ABN1IND9</accession>
<evidence type="ECO:0000313" key="6">
    <source>
        <dbReference type="EMBL" id="GAA0718042.1"/>
    </source>
</evidence>
<dbReference type="Proteomes" id="UP001500339">
    <property type="component" value="Unassembled WGS sequence"/>
</dbReference>
<keyword evidence="7" id="KW-1185">Reference proteome</keyword>
<keyword evidence="4 6" id="KW-0067">ATP-binding</keyword>
<dbReference type="PANTHER" id="PTHR42734">
    <property type="entry name" value="METAL TRANSPORT SYSTEM ATP-BINDING PROTEIN TM_0124-RELATED"/>
    <property type="match status" value="1"/>
</dbReference>
<comment type="caution">
    <text evidence="6">The sequence shown here is derived from an EMBL/GenBank/DDBJ whole genome shotgun (WGS) entry which is preliminary data.</text>
</comment>
<reference evidence="6 7" key="1">
    <citation type="journal article" date="2019" name="Int. J. Syst. Evol. Microbiol.">
        <title>The Global Catalogue of Microorganisms (GCM) 10K type strain sequencing project: providing services to taxonomists for standard genome sequencing and annotation.</title>
        <authorList>
            <consortium name="The Broad Institute Genomics Platform"/>
            <consortium name="The Broad Institute Genome Sequencing Center for Infectious Disease"/>
            <person name="Wu L."/>
            <person name="Ma J."/>
        </authorList>
    </citation>
    <scope>NUCLEOTIDE SEQUENCE [LARGE SCALE GENOMIC DNA]</scope>
    <source>
        <strain evidence="6 7">JCM 1405</strain>
    </source>
</reference>
<dbReference type="SUPFAM" id="SSF52540">
    <property type="entry name" value="P-loop containing nucleoside triphosphate hydrolases"/>
    <property type="match status" value="1"/>
</dbReference>
<dbReference type="InterPro" id="IPR003439">
    <property type="entry name" value="ABC_transporter-like_ATP-bd"/>
</dbReference>
<feature type="domain" description="ABC transporter" evidence="5">
    <location>
        <begin position="2"/>
        <end position="217"/>
    </location>
</feature>
<protein>
    <submittedName>
        <fullName evidence="6">Metal ABC transporter ATP-binding protein</fullName>
    </submittedName>
</protein>
<name>A0ABN1IND9_9CLOT</name>
<evidence type="ECO:0000256" key="3">
    <source>
        <dbReference type="ARBA" id="ARBA00022741"/>
    </source>
</evidence>
<dbReference type="InterPro" id="IPR017871">
    <property type="entry name" value="ABC_transporter-like_CS"/>
</dbReference>
<evidence type="ECO:0000313" key="7">
    <source>
        <dbReference type="Proteomes" id="UP001500339"/>
    </source>
</evidence>
<dbReference type="PROSITE" id="PS50893">
    <property type="entry name" value="ABC_TRANSPORTER_2"/>
    <property type="match status" value="1"/>
</dbReference>
<keyword evidence="2" id="KW-0813">Transport</keyword>
<dbReference type="InterPro" id="IPR050153">
    <property type="entry name" value="Metal_Ion_Import_ABC"/>
</dbReference>
<organism evidence="6 7">
    <name type="scientific">Clostridium malenominatum</name>
    <dbReference type="NCBI Taxonomy" id="1539"/>
    <lineage>
        <taxon>Bacteria</taxon>
        <taxon>Bacillati</taxon>
        <taxon>Bacillota</taxon>
        <taxon>Clostridia</taxon>
        <taxon>Eubacteriales</taxon>
        <taxon>Clostridiaceae</taxon>
        <taxon>Clostridium</taxon>
    </lineage>
</organism>
<dbReference type="RefSeq" id="WP_343766037.1">
    <property type="nucleotide sequence ID" value="NZ_BAAACF010000001.1"/>
</dbReference>
<gene>
    <name evidence="6" type="ORF">GCM10008905_04300</name>
</gene>
<dbReference type="PANTHER" id="PTHR42734:SF17">
    <property type="entry name" value="METAL TRANSPORT SYSTEM ATP-BINDING PROTEIN TM_0124-RELATED"/>
    <property type="match status" value="1"/>
</dbReference>
<evidence type="ECO:0000259" key="5">
    <source>
        <dbReference type="PROSITE" id="PS50893"/>
    </source>
</evidence>
<comment type="similarity">
    <text evidence="1">Belongs to the ABC transporter superfamily.</text>
</comment>
<dbReference type="SMART" id="SM00382">
    <property type="entry name" value="AAA"/>
    <property type="match status" value="1"/>
</dbReference>
<evidence type="ECO:0000256" key="1">
    <source>
        <dbReference type="ARBA" id="ARBA00005417"/>
    </source>
</evidence>
<dbReference type="InterPro" id="IPR003593">
    <property type="entry name" value="AAA+_ATPase"/>
</dbReference>
<dbReference type="Pfam" id="PF00005">
    <property type="entry name" value="ABC_tran"/>
    <property type="match status" value="1"/>
</dbReference>
<dbReference type="GO" id="GO:0005524">
    <property type="term" value="F:ATP binding"/>
    <property type="evidence" value="ECO:0007669"/>
    <property type="project" value="UniProtKB-KW"/>
</dbReference>
<evidence type="ECO:0000256" key="2">
    <source>
        <dbReference type="ARBA" id="ARBA00022448"/>
    </source>
</evidence>
<dbReference type="PROSITE" id="PS00211">
    <property type="entry name" value="ABC_TRANSPORTER_1"/>
    <property type="match status" value="1"/>
</dbReference>
<proteinExistence type="inferred from homology"/>